<evidence type="ECO:0000313" key="3">
    <source>
        <dbReference type="Proteomes" id="UP001597534"/>
    </source>
</evidence>
<gene>
    <name evidence="2" type="ORF">ACFS5J_06800</name>
</gene>
<reference evidence="3" key="1">
    <citation type="journal article" date="2019" name="Int. J. Syst. Evol. Microbiol.">
        <title>The Global Catalogue of Microorganisms (GCM) 10K type strain sequencing project: providing services to taxonomists for standard genome sequencing and annotation.</title>
        <authorList>
            <consortium name="The Broad Institute Genomics Platform"/>
            <consortium name="The Broad Institute Genome Sequencing Center for Infectious Disease"/>
            <person name="Wu L."/>
            <person name="Ma J."/>
        </authorList>
    </citation>
    <scope>NUCLEOTIDE SEQUENCE [LARGE SCALE GENOMIC DNA]</scope>
    <source>
        <strain evidence="3">KCTC 22671</strain>
    </source>
</reference>
<evidence type="ECO:0000313" key="2">
    <source>
        <dbReference type="EMBL" id="MFD2891716.1"/>
    </source>
</evidence>
<keyword evidence="1" id="KW-0472">Membrane</keyword>
<dbReference type="RefSeq" id="WP_379811319.1">
    <property type="nucleotide sequence ID" value="NZ_JBHUPC010000012.1"/>
</dbReference>
<keyword evidence="1" id="KW-0812">Transmembrane</keyword>
<comment type="caution">
    <text evidence="2">The sequence shown here is derived from an EMBL/GenBank/DDBJ whole genome shotgun (WGS) entry which is preliminary data.</text>
</comment>
<accession>A0ABW5YKY0</accession>
<protein>
    <recommendedName>
        <fullName evidence="4">Band 7 domain-containing protein</fullName>
    </recommendedName>
</protein>
<evidence type="ECO:0000256" key="1">
    <source>
        <dbReference type="SAM" id="Phobius"/>
    </source>
</evidence>
<sequence length="458" mass="51665">MLTFLGFLLVAFAIAMTFVYPYLRKTNGEIDVNGNRQPPHSPLLTMWDFKMRAGVFAFGLVLLLLSESVIFAKEGHQYYILSPSGARSTIMTPGIKFVVPFSKIQEWEKFIDIKCVALDKKGNYKQDVTGIEGIIPNGINVRFIDKVDANVYASVRFEMPNDDASFIKLVETYRQPSNLINNTLLPTISEQLKNVTFMYSAEDYVSGSATDYRMTIEDALKNGGFVVKKVEVRDTIYNETGIDSLVKKKRSIKEINKFIRNEKIFVNGIPKRIPHEINVNKIITAQVIIDDVDLNKAFEDKLKQQRDISAEKIIEIQKVETARAAQQRIVAEGERDKAAERVKQEKLQVNTLIAIETRVKEEESNRQLAEIAVKTAELEARALLIKEKAEADANRLKVNAGLTPQEKAQIEKETRIGVAHELSNMQVPTNMIINGNNANGNSTESLLQIKLLKDITNK</sequence>
<dbReference type="EMBL" id="JBHUPC010000012">
    <property type="protein sequence ID" value="MFD2891716.1"/>
    <property type="molecule type" value="Genomic_DNA"/>
</dbReference>
<evidence type="ECO:0008006" key="4">
    <source>
        <dbReference type="Google" id="ProtNLM"/>
    </source>
</evidence>
<organism evidence="2 3">
    <name type="scientific">Flavobacterium chuncheonense</name>
    <dbReference type="NCBI Taxonomy" id="2026653"/>
    <lineage>
        <taxon>Bacteria</taxon>
        <taxon>Pseudomonadati</taxon>
        <taxon>Bacteroidota</taxon>
        <taxon>Flavobacteriia</taxon>
        <taxon>Flavobacteriales</taxon>
        <taxon>Flavobacteriaceae</taxon>
        <taxon>Flavobacterium</taxon>
    </lineage>
</organism>
<keyword evidence="1" id="KW-1133">Transmembrane helix</keyword>
<dbReference type="Proteomes" id="UP001597534">
    <property type="component" value="Unassembled WGS sequence"/>
</dbReference>
<name>A0ABW5YKY0_9FLAO</name>
<keyword evidence="3" id="KW-1185">Reference proteome</keyword>
<proteinExistence type="predicted"/>
<feature type="transmembrane region" description="Helical" evidence="1">
    <location>
        <begin position="53"/>
        <end position="72"/>
    </location>
</feature>